<dbReference type="PROSITE" id="PS51278">
    <property type="entry name" value="GATASE_TYPE_2"/>
    <property type="match status" value="1"/>
</dbReference>
<proteinExistence type="predicted"/>
<feature type="non-terminal residue" evidence="5">
    <location>
        <position position="1"/>
    </location>
</feature>
<feature type="chain" id="PRO_5028869748" evidence="3">
    <location>
        <begin position="19"/>
        <end position="169"/>
    </location>
</feature>
<gene>
    <name evidence="5" type="primary">ade4</name>
    <name evidence="5" type="ORF">LCER1_G007219</name>
</gene>
<keyword evidence="5" id="KW-0328">Glycosyltransferase</keyword>
<dbReference type="EMBL" id="QGMG01000580">
    <property type="protein sequence ID" value="TVY52611.1"/>
    <property type="molecule type" value="Genomic_DNA"/>
</dbReference>
<comment type="caution">
    <text evidence="5">The sequence shown here is derived from an EMBL/GenBank/DDBJ whole genome shotgun (WGS) entry which is preliminary data.</text>
</comment>
<keyword evidence="1 5" id="KW-0808">Transferase</keyword>
<accession>A0A7D8YS46</accession>
<dbReference type="InterPro" id="IPR017932">
    <property type="entry name" value="GATase_2_dom"/>
</dbReference>
<feature type="domain" description="Glutamine amidotransferase type-2" evidence="4">
    <location>
        <begin position="10"/>
        <end position="169"/>
    </location>
</feature>
<dbReference type="GO" id="GO:0016757">
    <property type="term" value="F:glycosyltransferase activity"/>
    <property type="evidence" value="ECO:0007669"/>
    <property type="project" value="UniProtKB-KW"/>
</dbReference>
<feature type="non-terminal residue" evidence="5">
    <location>
        <position position="169"/>
    </location>
</feature>
<dbReference type="Pfam" id="PF13522">
    <property type="entry name" value="GATase_6"/>
    <property type="match status" value="1"/>
</dbReference>
<organism evidence="5 6">
    <name type="scientific">Lachnellula cervina</name>
    <dbReference type="NCBI Taxonomy" id="1316786"/>
    <lineage>
        <taxon>Eukaryota</taxon>
        <taxon>Fungi</taxon>
        <taxon>Dikarya</taxon>
        <taxon>Ascomycota</taxon>
        <taxon>Pezizomycotina</taxon>
        <taxon>Leotiomycetes</taxon>
        <taxon>Helotiales</taxon>
        <taxon>Lachnaceae</taxon>
        <taxon>Lachnellula</taxon>
    </lineage>
</organism>
<dbReference type="SUPFAM" id="SSF56235">
    <property type="entry name" value="N-terminal nucleophile aminohydrolases (Ntn hydrolases)"/>
    <property type="match status" value="1"/>
</dbReference>
<evidence type="ECO:0000313" key="5">
    <source>
        <dbReference type="EMBL" id="TVY52611.1"/>
    </source>
</evidence>
<reference evidence="5 6" key="1">
    <citation type="submission" date="2018-05" db="EMBL/GenBank/DDBJ databases">
        <title>Whole genome sequencing for identification of molecular markers to develop diagnostic detection tools for the regulated plant pathogen Lachnellula willkommii.</title>
        <authorList>
            <person name="Giroux E."/>
            <person name="Bilodeau G."/>
        </authorList>
    </citation>
    <scope>NUCLEOTIDE SEQUENCE [LARGE SCALE GENOMIC DNA]</scope>
    <source>
        <strain evidence="5 6">CBS 625.97</strain>
    </source>
</reference>
<evidence type="ECO:0000256" key="3">
    <source>
        <dbReference type="SAM" id="SignalP"/>
    </source>
</evidence>
<dbReference type="InterPro" id="IPR029055">
    <property type="entry name" value="Ntn_hydrolases_N"/>
</dbReference>
<evidence type="ECO:0000259" key="4">
    <source>
        <dbReference type="PROSITE" id="PS51278"/>
    </source>
</evidence>
<keyword evidence="6" id="KW-1185">Reference proteome</keyword>
<dbReference type="Gene3D" id="3.60.20.10">
    <property type="entry name" value="Glutamine Phosphoribosylpyrophosphate, subunit 1, domain 1"/>
    <property type="match status" value="1"/>
</dbReference>
<feature type="signal peptide" evidence="3">
    <location>
        <begin position="1"/>
        <end position="18"/>
    </location>
</feature>
<name>A0A7D8YS46_9HELO</name>
<dbReference type="PANTHER" id="PTHR11907">
    <property type="entry name" value="AMIDOPHOSPHORIBOSYLTRANSFERASE"/>
    <property type="match status" value="1"/>
</dbReference>
<dbReference type="OrthoDB" id="191723at2759"/>
<keyword evidence="2" id="KW-0315">Glutamine amidotransferase</keyword>
<evidence type="ECO:0000256" key="1">
    <source>
        <dbReference type="ARBA" id="ARBA00022679"/>
    </source>
</evidence>
<evidence type="ECO:0000313" key="6">
    <source>
        <dbReference type="Proteomes" id="UP000481288"/>
    </source>
</evidence>
<dbReference type="Proteomes" id="UP000481288">
    <property type="component" value="Unassembled WGS sequence"/>
</dbReference>
<protein>
    <submittedName>
        <fullName evidence="5">Amidophosphoribosyltransferase</fullName>
    </submittedName>
</protein>
<keyword evidence="3" id="KW-0732">Signal</keyword>
<evidence type="ECO:0000256" key="2">
    <source>
        <dbReference type="ARBA" id="ARBA00022962"/>
    </source>
</evidence>
<dbReference type="AlphaFoldDB" id="A0A7D8YS46"/>
<sequence>TTCFAYITLCGILALLSGNVNCSGAAVDLHGALYALQHRGQLLGNYNTLATVKIIATSYKSGRIYSCKGKGLASKVFRHGAIIPVLPGFMGLDHLRYPTAGTSSNTESQPSYVSSPYGLLFSHNGDLLDTEKLKETLDKETYRYVNTDSDSEITPKSLLLGCFRRTRDE</sequence>